<evidence type="ECO:0000256" key="1">
    <source>
        <dbReference type="PIRSR" id="PIRSR600101-1"/>
    </source>
</evidence>
<dbReference type="PANTHER" id="PTHR43881">
    <property type="entry name" value="GAMMA-GLUTAMYLTRANSPEPTIDASE (AFU_ORTHOLOGUE AFUA_4G13580)"/>
    <property type="match status" value="1"/>
</dbReference>
<dbReference type="Gene3D" id="3.60.20.40">
    <property type="match status" value="1"/>
</dbReference>
<dbReference type="GO" id="GO:0036374">
    <property type="term" value="F:glutathione hydrolase activity"/>
    <property type="evidence" value="ECO:0007669"/>
    <property type="project" value="InterPro"/>
</dbReference>
<dbReference type="Gene3D" id="1.10.246.130">
    <property type="match status" value="1"/>
</dbReference>
<dbReference type="OrthoDB" id="2015213at2759"/>
<dbReference type="GO" id="GO:0006751">
    <property type="term" value="P:glutathione catabolic process"/>
    <property type="evidence" value="ECO:0007669"/>
    <property type="project" value="InterPro"/>
</dbReference>
<organism evidence="4 5">
    <name type="scientific">Basidiobolus meristosporus CBS 931.73</name>
    <dbReference type="NCBI Taxonomy" id="1314790"/>
    <lineage>
        <taxon>Eukaryota</taxon>
        <taxon>Fungi</taxon>
        <taxon>Fungi incertae sedis</taxon>
        <taxon>Zoopagomycota</taxon>
        <taxon>Entomophthoromycotina</taxon>
        <taxon>Basidiobolomycetes</taxon>
        <taxon>Basidiobolales</taxon>
        <taxon>Basidiobolaceae</taxon>
        <taxon>Basidiobolus</taxon>
    </lineage>
</organism>
<protein>
    <submittedName>
        <fullName evidence="4">Gamma-glutamyltranspeptidase</fullName>
    </submittedName>
</protein>
<evidence type="ECO:0000313" key="4">
    <source>
        <dbReference type="EMBL" id="ORX97531.1"/>
    </source>
</evidence>
<dbReference type="InterPro" id="IPR052896">
    <property type="entry name" value="GGT-like_enzyme"/>
</dbReference>
<dbReference type="InterPro" id="IPR043138">
    <property type="entry name" value="GGT_lsub"/>
</dbReference>
<dbReference type="AlphaFoldDB" id="A0A1Y1YHL8"/>
<reference evidence="4 5" key="1">
    <citation type="submission" date="2016-07" db="EMBL/GenBank/DDBJ databases">
        <title>Pervasive Adenine N6-methylation of Active Genes in Fungi.</title>
        <authorList>
            <consortium name="DOE Joint Genome Institute"/>
            <person name="Mondo S.J."/>
            <person name="Dannebaum R.O."/>
            <person name="Kuo R.C."/>
            <person name="Labutti K."/>
            <person name="Haridas S."/>
            <person name="Kuo A."/>
            <person name="Salamov A."/>
            <person name="Ahrendt S.R."/>
            <person name="Lipzen A."/>
            <person name="Sullivan W."/>
            <person name="Andreopoulos W.B."/>
            <person name="Clum A."/>
            <person name="Lindquist E."/>
            <person name="Daum C."/>
            <person name="Ramamoorthy G.K."/>
            <person name="Gryganskyi A."/>
            <person name="Culley D."/>
            <person name="Magnuson J.K."/>
            <person name="James T.Y."/>
            <person name="O'Malley M.A."/>
            <person name="Stajich J.E."/>
            <person name="Spatafora J.W."/>
            <person name="Visel A."/>
            <person name="Grigoriev I.V."/>
        </authorList>
    </citation>
    <scope>NUCLEOTIDE SEQUENCE [LARGE SCALE GENOMIC DNA]</scope>
    <source>
        <strain evidence="4 5">CBS 931.73</strain>
    </source>
</reference>
<keyword evidence="5" id="KW-1185">Reference proteome</keyword>
<feature type="region of interest" description="Disordered" evidence="3">
    <location>
        <begin position="1"/>
        <end position="27"/>
    </location>
</feature>
<dbReference type="EMBL" id="MCFE01000131">
    <property type="protein sequence ID" value="ORX97531.1"/>
    <property type="molecule type" value="Genomic_DNA"/>
</dbReference>
<name>A0A1Y1YHL8_9FUNG</name>
<feature type="binding site" evidence="2">
    <location>
        <position position="464"/>
    </location>
    <ligand>
        <name>L-glutamate</name>
        <dbReference type="ChEBI" id="CHEBI:29985"/>
    </ligand>
</feature>
<gene>
    <name evidence="4" type="ORF">K493DRAFT_281181</name>
</gene>
<dbReference type="InterPro" id="IPR000101">
    <property type="entry name" value="GGT_peptidase"/>
</dbReference>
<sequence>MPTTKNISKGRLPPSLPRGQTELPFKSRRSPVYGTHAMVASTQTLATQAGYEILKKGGNAADAAIAVAACLGVVEPASTGIGGDCFCLYYDATAKSVSGLNGSGRSPANTSLQRVKADLGEVKNIPWCSGHSITVPGAAAGWFDTVEHFGSGKLTMGEILEPAITAAEDGFAVSTISAKLWEQGVEKLKAASPNHAELLADGDAPKEGELFLNPGLASTLRAISQKGRDGFYKGEIAQAIVDAVRDRGGLMTLEDLASHKSQLVDPISIDYEGVTVHECPANGQGITALMALGILEALQKSQVIQPLEQLEHNSAEYLHALIEALRIAFIDTRWYVTDPDVCEVPSDQLLSKRYLKERSRLFNPSKAAVDLKHGSPTHSSDTVYLSVVDEDGNACSFIISTYEGFGGVIPKGCGFALQNRGSNFNLEADHPNRYAPSKRPYHTIIPAMATVGEELYLCYGVMGGFMQPQGHVQVLLNLLHYDHNPQNALDAPRICIGPDNGMVYLEDGIGDEVVEQLRRMGHNVKLLKGHKRGLFGRGQVIETYSDPRTSRRMLVAGSDPRGDGYAAGW</sequence>
<dbReference type="Proteomes" id="UP000193498">
    <property type="component" value="Unassembled WGS sequence"/>
</dbReference>
<dbReference type="SUPFAM" id="SSF56235">
    <property type="entry name" value="N-terminal nucleophile aminohydrolases (Ntn hydrolases)"/>
    <property type="match status" value="1"/>
</dbReference>
<dbReference type="STRING" id="1314790.A0A1Y1YHL8"/>
<dbReference type="PRINTS" id="PR01210">
    <property type="entry name" value="GGTRANSPTASE"/>
</dbReference>
<proteinExistence type="predicted"/>
<feature type="active site" description="Nucleophile" evidence="1">
    <location>
        <position position="382"/>
    </location>
</feature>
<dbReference type="NCBIfam" id="TIGR00066">
    <property type="entry name" value="g_glut_trans"/>
    <property type="match status" value="1"/>
</dbReference>
<dbReference type="InterPro" id="IPR029055">
    <property type="entry name" value="Ntn_hydrolases_N"/>
</dbReference>
<dbReference type="InterPro" id="IPR043137">
    <property type="entry name" value="GGT_ssub_C"/>
</dbReference>
<dbReference type="PANTHER" id="PTHR43881:SF1">
    <property type="entry name" value="GAMMA-GLUTAMYLTRANSPEPTIDASE (AFU_ORTHOLOGUE AFUA_4G13580)"/>
    <property type="match status" value="1"/>
</dbReference>
<evidence type="ECO:0000256" key="2">
    <source>
        <dbReference type="PIRSR" id="PIRSR600101-2"/>
    </source>
</evidence>
<evidence type="ECO:0000313" key="5">
    <source>
        <dbReference type="Proteomes" id="UP000193498"/>
    </source>
</evidence>
<evidence type="ECO:0000256" key="3">
    <source>
        <dbReference type="SAM" id="MobiDB-lite"/>
    </source>
</evidence>
<dbReference type="InParanoid" id="A0A1Y1YHL8"/>
<accession>A0A1Y1YHL8</accession>
<dbReference type="Pfam" id="PF01019">
    <property type="entry name" value="G_glu_transpept"/>
    <property type="match status" value="1"/>
</dbReference>
<comment type="caution">
    <text evidence="4">The sequence shown here is derived from an EMBL/GenBank/DDBJ whole genome shotgun (WGS) entry which is preliminary data.</text>
</comment>